<dbReference type="InterPro" id="IPR036661">
    <property type="entry name" value="Luciferase-like_sf"/>
</dbReference>
<protein>
    <submittedName>
        <fullName evidence="6">Putative alkanesulfonate monooxygenase</fullName>
    </submittedName>
</protein>
<dbReference type="GO" id="GO:0046306">
    <property type="term" value="P:alkanesulfonate catabolic process"/>
    <property type="evidence" value="ECO:0007669"/>
    <property type="project" value="TreeGrafter"/>
</dbReference>
<dbReference type="PANTHER" id="PTHR42847:SF4">
    <property type="entry name" value="ALKANESULFONATE MONOOXYGENASE-RELATED"/>
    <property type="match status" value="1"/>
</dbReference>
<dbReference type="EMBL" id="AP017928">
    <property type="protein sequence ID" value="BBA34207.1"/>
    <property type="molecule type" value="Genomic_DNA"/>
</dbReference>
<keyword evidence="1" id="KW-0285">Flavoprotein</keyword>
<dbReference type="AlphaFoldDB" id="A0A250KRI6"/>
<dbReference type="OrthoDB" id="9814695at2"/>
<evidence type="ECO:0000256" key="1">
    <source>
        <dbReference type="ARBA" id="ARBA00022630"/>
    </source>
</evidence>
<organism evidence="6 7">
    <name type="scientific">Methylocaldum marinum</name>
    <dbReference type="NCBI Taxonomy" id="1432792"/>
    <lineage>
        <taxon>Bacteria</taxon>
        <taxon>Pseudomonadati</taxon>
        <taxon>Pseudomonadota</taxon>
        <taxon>Gammaproteobacteria</taxon>
        <taxon>Methylococcales</taxon>
        <taxon>Methylococcaceae</taxon>
        <taxon>Methylocaldum</taxon>
    </lineage>
</organism>
<evidence type="ECO:0000256" key="4">
    <source>
        <dbReference type="ARBA" id="ARBA00023033"/>
    </source>
</evidence>
<evidence type="ECO:0000313" key="7">
    <source>
        <dbReference type="Proteomes" id="UP000266313"/>
    </source>
</evidence>
<dbReference type="InterPro" id="IPR011251">
    <property type="entry name" value="Luciferase-like_dom"/>
</dbReference>
<keyword evidence="2" id="KW-0288">FMN</keyword>
<evidence type="ECO:0000313" key="6">
    <source>
        <dbReference type="EMBL" id="BBA34207.1"/>
    </source>
</evidence>
<gene>
    <name evidence="6" type="ORF">sS8_2255</name>
</gene>
<evidence type="ECO:0000256" key="2">
    <source>
        <dbReference type="ARBA" id="ARBA00022643"/>
    </source>
</evidence>
<keyword evidence="3" id="KW-0560">Oxidoreductase</keyword>
<evidence type="ECO:0000256" key="3">
    <source>
        <dbReference type="ARBA" id="ARBA00023002"/>
    </source>
</evidence>
<dbReference type="Gene3D" id="3.20.20.30">
    <property type="entry name" value="Luciferase-like domain"/>
    <property type="match status" value="1"/>
</dbReference>
<dbReference type="Pfam" id="PF00296">
    <property type="entry name" value="Bac_luciferase"/>
    <property type="match status" value="1"/>
</dbReference>
<feature type="domain" description="Luciferase-like" evidence="5">
    <location>
        <begin position="27"/>
        <end position="326"/>
    </location>
</feature>
<accession>A0A250KRI6</accession>
<dbReference type="SUPFAM" id="SSF51679">
    <property type="entry name" value="Bacterial luciferase-like"/>
    <property type="match status" value="1"/>
</dbReference>
<sequence length="352" mass="38976">MSQLQPNSASADFSRESRIGLDEIDIFSTCPQSTGGDPKTYRQRVVETARWSERIGCRGILVYTDNSLADPWLVSQTILEHTGTISPLVAVQPLYMHPYTAAKKIATLGFLHGRRVYLNMLAGGFRNDLSALGDDTPHDERYARTVEYTTIIRQLLENPAGVSFEGKYYRLRNLKMSPPLPRSLQPGILISGSSDAGMAAARAIGATAIKYPLPPAEERGPAKDAEVACGVRVGIVARSSVEQAWQVAWERFPETREGQLTHNLAMKVSDSDWHKQLSTHSDTATGGDNPYWLGPFHNYQTFCPYLVGTYQRVAREIAGYIGLGYRTFILDIPPSEEELEHTAIVFREALAG</sequence>
<name>A0A250KRI6_9GAMM</name>
<dbReference type="GO" id="GO:0008726">
    <property type="term" value="F:alkanesulfonate monooxygenase activity"/>
    <property type="evidence" value="ECO:0007669"/>
    <property type="project" value="TreeGrafter"/>
</dbReference>
<dbReference type="InterPro" id="IPR050172">
    <property type="entry name" value="SsuD_RutA_monooxygenase"/>
</dbReference>
<reference evidence="6 7" key="1">
    <citation type="submission" date="2016-12" db="EMBL/GenBank/DDBJ databases">
        <title>Genome sequencing of Methylocaldum marinum.</title>
        <authorList>
            <person name="Takeuchi M."/>
            <person name="Kamagata Y."/>
            <person name="Hiraoka S."/>
            <person name="Oshima K."/>
            <person name="Hattori M."/>
            <person name="Iwasaki W."/>
        </authorList>
    </citation>
    <scope>NUCLEOTIDE SEQUENCE [LARGE SCALE GENOMIC DNA]</scope>
    <source>
        <strain evidence="6 7">S8</strain>
    </source>
</reference>
<keyword evidence="7" id="KW-1185">Reference proteome</keyword>
<dbReference type="RefSeq" id="WP_119632722.1">
    <property type="nucleotide sequence ID" value="NZ_AP017928.1"/>
</dbReference>
<dbReference type="Proteomes" id="UP000266313">
    <property type="component" value="Chromosome"/>
</dbReference>
<evidence type="ECO:0000259" key="5">
    <source>
        <dbReference type="Pfam" id="PF00296"/>
    </source>
</evidence>
<keyword evidence="4 6" id="KW-0503">Monooxygenase</keyword>
<dbReference type="KEGG" id="mmai:sS8_2255"/>
<proteinExistence type="predicted"/>
<dbReference type="PANTHER" id="PTHR42847">
    <property type="entry name" value="ALKANESULFONATE MONOOXYGENASE"/>
    <property type="match status" value="1"/>
</dbReference>